<reference evidence="5 6" key="1">
    <citation type="submission" date="2014-04" db="EMBL/GenBank/DDBJ databases">
        <authorList>
            <person name="Sears C."/>
            <person name="Carroll K."/>
            <person name="Sack B.R."/>
            <person name="Qadri F."/>
            <person name="Myers L.L."/>
            <person name="Chung G.-T."/>
            <person name="Escheverria P."/>
            <person name="Fraser C.M."/>
            <person name="Sadzewicz L."/>
            <person name="Shefchek K.A."/>
            <person name="Tallon L."/>
            <person name="Das S.P."/>
            <person name="Daugherty S."/>
            <person name="Mongodin E.F."/>
        </authorList>
    </citation>
    <scope>NUCLEOTIDE SEQUENCE [LARGE SCALE GENOMIC DNA]</scope>
    <source>
        <strain evidence="5 6">3776 D15 i</strain>
    </source>
</reference>
<dbReference type="SUPFAM" id="SSF56349">
    <property type="entry name" value="DNA breaking-rejoining enzymes"/>
    <property type="match status" value="1"/>
</dbReference>
<keyword evidence="2" id="KW-0233">DNA recombination</keyword>
<dbReference type="InterPro" id="IPR025269">
    <property type="entry name" value="SAM-like_dom"/>
</dbReference>
<dbReference type="Pfam" id="PF17293">
    <property type="entry name" value="Arm-DNA-bind_5"/>
    <property type="match status" value="1"/>
</dbReference>
<sequence length="409" mass="48279">MATTINAVVRPNQKKSDGTFNVKLRIIHQRKSAYLTTSHYVKKNELDKEFRIKQNSPAYIPVAKDLEKIRNIIGEISFDLDQYSINELVEIINKKINASCNKPILIKDFSDDMEKSIVAYGTKKYHHYTIAKALRFFGEESTFKGITPSRILEYERYLRSIGNKESTINYIMKRLSYIFKCAREKYNDEDNGIFLIPNPFSKYHFPKILAPKKRSWDAAEFKKYIDRDISILSTRRVIASDIVIISFLLCGANCADIYEMPYPVNGYIHYFRKKTRNRRDDGVEMIIKAQPELLSYISKYEDPYKKRAFNFYLSYDDCDRFSDWICGMIKHIRRILSIPDLTTYVARHTWATIAYNDLRISKDDIAFCLIHASNHKITEFYIKPDYMKVDEINRKVIDWVYYGKKSDFF</sequence>
<dbReference type="Gene3D" id="1.10.150.130">
    <property type="match status" value="1"/>
</dbReference>
<organism evidence="5 6">
    <name type="scientific">Parabacteroides distasonis str. 3776 D15 i</name>
    <dbReference type="NCBI Taxonomy" id="1339342"/>
    <lineage>
        <taxon>Bacteria</taxon>
        <taxon>Pseudomonadati</taxon>
        <taxon>Bacteroidota</taxon>
        <taxon>Bacteroidia</taxon>
        <taxon>Bacteroidales</taxon>
        <taxon>Tannerellaceae</taxon>
        <taxon>Parabacteroides</taxon>
    </lineage>
</organism>
<dbReference type="InterPro" id="IPR013762">
    <property type="entry name" value="Integrase-like_cat_sf"/>
</dbReference>
<dbReference type="Proteomes" id="UP000027850">
    <property type="component" value="Unassembled WGS sequence"/>
</dbReference>
<name>A0AB34LB15_PARDI</name>
<dbReference type="Pfam" id="PF13102">
    <property type="entry name" value="Phage_int_SAM_5"/>
    <property type="match status" value="1"/>
</dbReference>
<keyword evidence="1" id="KW-0238">DNA-binding</keyword>
<dbReference type="GO" id="GO:0006310">
    <property type="term" value="P:DNA recombination"/>
    <property type="evidence" value="ECO:0007669"/>
    <property type="project" value="UniProtKB-KW"/>
</dbReference>
<evidence type="ECO:0000256" key="2">
    <source>
        <dbReference type="ARBA" id="ARBA00023172"/>
    </source>
</evidence>
<evidence type="ECO:0008006" key="7">
    <source>
        <dbReference type="Google" id="ProtNLM"/>
    </source>
</evidence>
<dbReference type="InterPro" id="IPR011010">
    <property type="entry name" value="DNA_brk_join_enz"/>
</dbReference>
<dbReference type="EMBL" id="JNHK01000058">
    <property type="protein sequence ID" value="KDS39201.1"/>
    <property type="molecule type" value="Genomic_DNA"/>
</dbReference>
<evidence type="ECO:0000313" key="5">
    <source>
        <dbReference type="EMBL" id="KDS39201.1"/>
    </source>
</evidence>
<dbReference type="GO" id="GO:0003677">
    <property type="term" value="F:DNA binding"/>
    <property type="evidence" value="ECO:0007669"/>
    <property type="project" value="UniProtKB-KW"/>
</dbReference>
<accession>A0AB34LB15</accession>
<dbReference type="Gene3D" id="1.10.443.10">
    <property type="entry name" value="Intergrase catalytic core"/>
    <property type="match status" value="1"/>
</dbReference>
<dbReference type="AlphaFoldDB" id="A0AB34LB15"/>
<feature type="domain" description="Phage integrase SAM-like" evidence="3">
    <location>
        <begin position="106"/>
        <end position="185"/>
    </location>
</feature>
<proteinExistence type="predicted"/>
<protein>
    <recommendedName>
        <fullName evidence="7">Transposase</fullName>
    </recommendedName>
</protein>
<dbReference type="GO" id="GO:0015074">
    <property type="term" value="P:DNA integration"/>
    <property type="evidence" value="ECO:0007669"/>
    <property type="project" value="InterPro"/>
</dbReference>
<dbReference type="InterPro" id="IPR010998">
    <property type="entry name" value="Integrase_recombinase_N"/>
</dbReference>
<evidence type="ECO:0000259" key="4">
    <source>
        <dbReference type="Pfam" id="PF17293"/>
    </source>
</evidence>
<evidence type="ECO:0000256" key="1">
    <source>
        <dbReference type="ARBA" id="ARBA00023125"/>
    </source>
</evidence>
<evidence type="ECO:0000259" key="3">
    <source>
        <dbReference type="Pfam" id="PF13102"/>
    </source>
</evidence>
<gene>
    <name evidence="5" type="ORF">M091_4505</name>
</gene>
<comment type="caution">
    <text evidence="5">The sequence shown here is derived from an EMBL/GenBank/DDBJ whole genome shotgun (WGS) entry which is preliminary data.</text>
</comment>
<feature type="domain" description="Arm DNA-binding" evidence="4">
    <location>
        <begin position="11"/>
        <end position="82"/>
    </location>
</feature>
<dbReference type="RefSeq" id="WP_036615777.1">
    <property type="nucleotide sequence ID" value="NZ_JNHK01000058.1"/>
</dbReference>
<evidence type="ECO:0000313" key="6">
    <source>
        <dbReference type="Proteomes" id="UP000027850"/>
    </source>
</evidence>
<dbReference type="InterPro" id="IPR035386">
    <property type="entry name" value="Arm-DNA-bind_5"/>
</dbReference>